<proteinExistence type="predicted"/>
<accession>A0AA48IA27</accession>
<feature type="transmembrane region" description="Helical" evidence="1">
    <location>
        <begin position="238"/>
        <end position="260"/>
    </location>
</feature>
<dbReference type="GO" id="GO:0140359">
    <property type="term" value="F:ABC-type transporter activity"/>
    <property type="evidence" value="ECO:0007669"/>
    <property type="project" value="InterPro"/>
</dbReference>
<dbReference type="KEGG" id="ptrh:RsTaC01_0770"/>
<feature type="transmembrane region" description="Helical" evidence="1">
    <location>
        <begin position="272"/>
        <end position="296"/>
    </location>
</feature>
<feature type="transmembrane region" description="Helical" evidence="1">
    <location>
        <begin position="25"/>
        <end position="43"/>
    </location>
</feature>
<name>A0AA48IA27_9FIRM</name>
<evidence type="ECO:0000313" key="2">
    <source>
        <dbReference type="EMBL" id="BED92873.1"/>
    </source>
</evidence>
<reference evidence="2" key="1">
    <citation type="journal article" date="2023" name="ISME J.">
        <title>Emergence of putative energy parasites within Clostridia revealed by genome analysis of a novel endosymbiotic clade.</title>
        <authorList>
            <person name="Takahashi K."/>
            <person name="Kuwahara H."/>
            <person name="Horikawa Y."/>
            <person name="Izawa K."/>
            <person name="Kato D."/>
            <person name="Inagaki T."/>
            <person name="Yuki M."/>
            <person name="Ohkuma M."/>
            <person name="Hongoh Y."/>
        </authorList>
    </citation>
    <scope>NUCLEOTIDE SEQUENCE</scope>
    <source>
        <strain evidence="2">RsTa-C01</strain>
    </source>
</reference>
<dbReference type="EMBL" id="AP027925">
    <property type="protein sequence ID" value="BED92873.1"/>
    <property type="molecule type" value="Genomic_DNA"/>
</dbReference>
<organism evidence="2">
    <name type="scientific">Candidatus Paraimprobicoccus trichonymphae</name>
    <dbReference type="NCBI Taxonomy" id="3033793"/>
    <lineage>
        <taxon>Bacteria</taxon>
        <taxon>Bacillati</taxon>
        <taxon>Bacillota</taxon>
        <taxon>Clostridia</taxon>
        <taxon>Candidatus Paraimprobicoccus</taxon>
    </lineage>
</organism>
<keyword evidence="1" id="KW-0472">Membrane</keyword>
<feature type="transmembrane region" description="Helical" evidence="1">
    <location>
        <begin position="358"/>
        <end position="378"/>
    </location>
</feature>
<dbReference type="Pfam" id="PF12679">
    <property type="entry name" value="ABC2_membrane_2"/>
    <property type="match status" value="1"/>
</dbReference>
<gene>
    <name evidence="2" type="ORF">RsTaC01_0770</name>
</gene>
<dbReference type="GO" id="GO:0005886">
    <property type="term" value="C:plasma membrane"/>
    <property type="evidence" value="ECO:0007669"/>
    <property type="project" value="UniProtKB-SubCell"/>
</dbReference>
<protein>
    <submittedName>
        <fullName evidence="2">Sodium ABC transporter</fullName>
    </submittedName>
</protein>
<sequence>MNTLNQVLIVFLKELKMIIRDRKTFFFGLLMPFLLVPSMLLIVDFSMKSSQNQVSNKVTISMSNTDNCFYNFCKFQDSINVIDLGNIKPEAALESGKISAFVLLDEELDQKILNGDYYVFYVNFNESSLTSMMAMPILSYYESLFKDIADRYGIRSKEILYDMTSMRLKPYSEIQTTSNFDMSSLYFSMLVPFMLVLYCCIGSASTANDLSAGEKERGTLESLLSTSASRTAILVGKLIVTTVMGVIGGLSTIVGLWCYLLISSSNQKHVNIIGFVTLFLITFFTSMFFASINLLIGVYSRSTKEAQTYLAPISVVCFIPAYFTYTLDAGSVTLEYLCVPVLNVICIIKEIFSNAVVLSHVLIVILWLLIYISAIFFVTSSMFKKESVVFRI</sequence>
<keyword evidence="1" id="KW-1133">Transmembrane helix</keyword>
<dbReference type="Proteomes" id="UP001335720">
    <property type="component" value="Chromosome"/>
</dbReference>
<dbReference type="AlphaFoldDB" id="A0AA48IA27"/>
<dbReference type="PANTHER" id="PTHR43471">
    <property type="entry name" value="ABC TRANSPORTER PERMEASE"/>
    <property type="match status" value="1"/>
</dbReference>
<feature type="transmembrane region" description="Helical" evidence="1">
    <location>
        <begin position="185"/>
        <end position="204"/>
    </location>
</feature>
<feature type="transmembrane region" description="Helical" evidence="1">
    <location>
        <begin position="308"/>
        <end position="327"/>
    </location>
</feature>
<keyword evidence="1" id="KW-0812">Transmembrane</keyword>
<evidence type="ECO:0000256" key="1">
    <source>
        <dbReference type="SAM" id="Phobius"/>
    </source>
</evidence>
<dbReference type="PANTHER" id="PTHR43471:SF3">
    <property type="entry name" value="ABC TRANSPORTER PERMEASE PROTEIN NATB"/>
    <property type="match status" value="1"/>
</dbReference>